<reference evidence="1" key="1">
    <citation type="submission" date="2020-06" db="EMBL/GenBank/DDBJ databases">
        <authorList>
            <person name="Li T."/>
            <person name="Hu X."/>
            <person name="Zhang T."/>
            <person name="Song X."/>
            <person name="Zhang H."/>
            <person name="Dai N."/>
            <person name="Sheng W."/>
            <person name="Hou X."/>
            <person name="Wei L."/>
        </authorList>
    </citation>
    <scope>NUCLEOTIDE SEQUENCE</scope>
    <source>
        <strain evidence="1">3651</strain>
        <tissue evidence="1">Leaf</tissue>
    </source>
</reference>
<reference evidence="1" key="2">
    <citation type="journal article" date="2024" name="Plant">
        <title>Genomic evolution and insights into agronomic trait innovations of Sesamum species.</title>
        <authorList>
            <person name="Miao H."/>
            <person name="Wang L."/>
            <person name="Qu L."/>
            <person name="Liu H."/>
            <person name="Sun Y."/>
            <person name="Le M."/>
            <person name="Wang Q."/>
            <person name="Wei S."/>
            <person name="Zheng Y."/>
            <person name="Lin W."/>
            <person name="Duan Y."/>
            <person name="Cao H."/>
            <person name="Xiong S."/>
            <person name="Wang X."/>
            <person name="Wei L."/>
            <person name="Li C."/>
            <person name="Ma Q."/>
            <person name="Ju M."/>
            <person name="Zhao R."/>
            <person name="Li G."/>
            <person name="Mu C."/>
            <person name="Tian Q."/>
            <person name="Mei H."/>
            <person name="Zhang T."/>
            <person name="Gao T."/>
            <person name="Zhang H."/>
        </authorList>
    </citation>
    <scope>NUCLEOTIDE SEQUENCE</scope>
    <source>
        <strain evidence="1">3651</strain>
    </source>
</reference>
<name>A0AAE2CGQ7_9LAMI</name>
<organism evidence="1 2">
    <name type="scientific">Sesamum alatum</name>
    <dbReference type="NCBI Taxonomy" id="300844"/>
    <lineage>
        <taxon>Eukaryota</taxon>
        <taxon>Viridiplantae</taxon>
        <taxon>Streptophyta</taxon>
        <taxon>Embryophyta</taxon>
        <taxon>Tracheophyta</taxon>
        <taxon>Spermatophyta</taxon>
        <taxon>Magnoliopsida</taxon>
        <taxon>eudicotyledons</taxon>
        <taxon>Gunneridae</taxon>
        <taxon>Pentapetalae</taxon>
        <taxon>asterids</taxon>
        <taxon>lamiids</taxon>
        <taxon>Lamiales</taxon>
        <taxon>Pedaliaceae</taxon>
        <taxon>Sesamum</taxon>
    </lineage>
</organism>
<evidence type="ECO:0000313" key="1">
    <source>
        <dbReference type="EMBL" id="KAK4421474.1"/>
    </source>
</evidence>
<dbReference type="Proteomes" id="UP001293254">
    <property type="component" value="Unassembled WGS sequence"/>
</dbReference>
<comment type="caution">
    <text evidence="1">The sequence shown here is derived from an EMBL/GenBank/DDBJ whole genome shotgun (WGS) entry which is preliminary data.</text>
</comment>
<protein>
    <submittedName>
        <fullName evidence="1">Uncharacterized protein</fullName>
    </submittedName>
</protein>
<gene>
    <name evidence="1" type="ORF">Salat_2098000</name>
</gene>
<accession>A0AAE2CGQ7</accession>
<keyword evidence="2" id="KW-1185">Reference proteome</keyword>
<evidence type="ECO:0000313" key="2">
    <source>
        <dbReference type="Proteomes" id="UP001293254"/>
    </source>
</evidence>
<proteinExistence type="predicted"/>
<dbReference type="AlphaFoldDB" id="A0AAE2CGQ7"/>
<dbReference type="EMBL" id="JACGWO010000008">
    <property type="protein sequence ID" value="KAK4421474.1"/>
    <property type="molecule type" value="Genomic_DNA"/>
</dbReference>
<sequence>MKKCGSCSEEKKKNYVHFTAHSQSIVLPVTVFSDEDDDDIDEHGMSALERKQLKQAMTESRYTEYVEEETPMTFSRGFFGGSSKGQLLDQNVEFHKVLEQNQVLRCLPLALTHACLCQVRKL</sequence>